<proteinExistence type="predicted"/>
<comment type="caution">
    <text evidence="3">The sequence shown here is derived from an EMBL/GenBank/DDBJ whole genome shotgun (WGS) entry which is preliminary data.</text>
</comment>
<name>A0A2N9VQM2_9HYPH</name>
<organism evidence="3 4">
    <name type="scientific">Phyllobacterium zundukense</name>
    <dbReference type="NCBI Taxonomy" id="1867719"/>
    <lineage>
        <taxon>Bacteria</taxon>
        <taxon>Pseudomonadati</taxon>
        <taxon>Pseudomonadota</taxon>
        <taxon>Alphaproteobacteria</taxon>
        <taxon>Hyphomicrobiales</taxon>
        <taxon>Phyllobacteriaceae</taxon>
        <taxon>Phyllobacterium</taxon>
    </lineage>
</organism>
<dbReference type="InterPro" id="IPR014710">
    <property type="entry name" value="RmlC-like_jellyroll"/>
</dbReference>
<dbReference type="Proteomes" id="UP000232163">
    <property type="component" value="Unassembled WGS sequence"/>
</dbReference>
<feature type="domain" description="Cupin type-2" evidence="2">
    <location>
        <begin position="51"/>
        <end position="124"/>
    </location>
</feature>
<accession>A0A2N9VQM2</accession>
<gene>
    <name evidence="3" type="ORF">B5P45_26600</name>
</gene>
<dbReference type="PANTHER" id="PTHR38599">
    <property type="entry name" value="CUPIN DOMAIN PROTEIN (AFU_ORTHOLOGUE AFUA_3G13620)"/>
    <property type="match status" value="1"/>
</dbReference>
<dbReference type="AlphaFoldDB" id="A0A2N9VQM2"/>
<dbReference type="OrthoDB" id="9813436at2"/>
<dbReference type="PANTHER" id="PTHR38599:SF1">
    <property type="entry name" value="CUPIN DOMAIN PROTEIN (AFU_ORTHOLOGUE AFUA_3G13620)"/>
    <property type="match status" value="1"/>
</dbReference>
<evidence type="ECO:0000313" key="3">
    <source>
        <dbReference type="EMBL" id="PIO41790.1"/>
    </source>
</evidence>
<evidence type="ECO:0000313" key="4">
    <source>
        <dbReference type="Proteomes" id="UP000232163"/>
    </source>
</evidence>
<reference evidence="3 4" key="1">
    <citation type="journal article" date="2017" name="Int J Environ Stud">
        <title>Does the Miocene-Pliocene relict legume Oxytropis triphylla form nitrogen-fixing nodules with a combination of bacterial strains?</title>
        <authorList>
            <person name="Safronova V."/>
            <person name="Belimov A."/>
            <person name="Sazanova A."/>
            <person name="Kuznetsova I."/>
            <person name="Popova J."/>
            <person name="Andronov E."/>
            <person name="Verkhozina A."/>
            <person name="Tikhonovich I."/>
        </authorList>
    </citation>
    <scope>NUCLEOTIDE SEQUENCE [LARGE SCALE GENOMIC DNA]</scope>
    <source>
        <strain evidence="3 4">Tri-38</strain>
    </source>
</reference>
<protein>
    <submittedName>
        <fullName evidence="3">Cupin</fullName>
    </submittedName>
</protein>
<dbReference type="CDD" id="cd02234">
    <property type="entry name" value="cupin_BLR7677-like"/>
    <property type="match status" value="1"/>
</dbReference>
<dbReference type="Pfam" id="PF07883">
    <property type="entry name" value="Cupin_2"/>
    <property type="match status" value="1"/>
</dbReference>
<dbReference type="SUPFAM" id="SSF51182">
    <property type="entry name" value="RmlC-like cupins"/>
    <property type="match status" value="1"/>
</dbReference>
<dbReference type="InterPro" id="IPR013096">
    <property type="entry name" value="Cupin_2"/>
</dbReference>
<keyword evidence="4" id="KW-1185">Reference proteome</keyword>
<sequence>MNIRSFIGGAFAAIAIATAMPAAAHEPAETVTPSFEQAIPNIPGKSVRALVVDYPPAGASLPHEHAKSAFIFAYVLSGEIESQVNDEPKRVYRAGESFYETPGSTHPVSRNASKTEPAKLLAVFIADTDDKELTTTIGTKE</sequence>
<feature type="signal peptide" evidence="1">
    <location>
        <begin position="1"/>
        <end position="24"/>
    </location>
</feature>
<feature type="chain" id="PRO_5014835184" evidence="1">
    <location>
        <begin position="25"/>
        <end position="141"/>
    </location>
</feature>
<evidence type="ECO:0000259" key="2">
    <source>
        <dbReference type="Pfam" id="PF07883"/>
    </source>
</evidence>
<dbReference type="KEGG" id="pht:BLM14_20300"/>
<dbReference type="Gene3D" id="2.60.120.10">
    <property type="entry name" value="Jelly Rolls"/>
    <property type="match status" value="1"/>
</dbReference>
<dbReference type="EMBL" id="MZMT01000055">
    <property type="protein sequence ID" value="PIO41790.1"/>
    <property type="molecule type" value="Genomic_DNA"/>
</dbReference>
<evidence type="ECO:0000256" key="1">
    <source>
        <dbReference type="SAM" id="SignalP"/>
    </source>
</evidence>
<dbReference type="RefSeq" id="WP_100001776.1">
    <property type="nucleotide sequence ID" value="NZ_CP017941.1"/>
</dbReference>
<dbReference type="InterPro" id="IPR011051">
    <property type="entry name" value="RmlC_Cupin_sf"/>
</dbReference>
<keyword evidence="1" id="KW-0732">Signal</keyword>